<keyword evidence="3" id="KW-1185">Reference proteome</keyword>
<gene>
    <name evidence="2" type="ORF">DD236_10935</name>
</gene>
<evidence type="ECO:0000313" key="2">
    <source>
        <dbReference type="EMBL" id="PWF24540.1"/>
    </source>
</evidence>
<accession>A0A2V1K1Y5</accession>
<dbReference type="Pfam" id="PF18367">
    <property type="entry name" value="Rv2175c_C"/>
    <property type="match status" value="1"/>
</dbReference>
<dbReference type="EMBL" id="QETB01000006">
    <property type="protein sequence ID" value="PWF24540.1"/>
    <property type="molecule type" value="Genomic_DNA"/>
</dbReference>
<name>A0A2V1K1Y5_9ACTO</name>
<protein>
    <submittedName>
        <fullName evidence="2">Transcriptional regulator</fullName>
    </submittedName>
</protein>
<evidence type="ECO:0000259" key="1">
    <source>
        <dbReference type="Pfam" id="PF18367"/>
    </source>
</evidence>
<proteinExistence type="predicted"/>
<comment type="caution">
    <text evidence="2">The sequence shown here is derived from an EMBL/GenBank/DDBJ whole genome shotgun (WGS) entry which is preliminary data.</text>
</comment>
<evidence type="ECO:0000313" key="3">
    <source>
        <dbReference type="Proteomes" id="UP000245283"/>
    </source>
</evidence>
<feature type="domain" description="Rv2175c C-terminal" evidence="1">
    <location>
        <begin position="78"/>
        <end position="127"/>
    </location>
</feature>
<organism evidence="2 3">
    <name type="scientific">Ancrocorticia populi</name>
    <dbReference type="NCBI Taxonomy" id="2175228"/>
    <lineage>
        <taxon>Bacteria</taxon>
        <taxon>Bacillati</taxon>
        <taxon>Actinomycetota</taxon>
        <taxon>Actinomycetes</taxon>
        <taxon>Actinomycetales</taxon>
        <taxon>Actinomycetaceae</taxon>
        <taxon>Ancrocorticia</taxon>
    </lineage>
</organism>
<dbReference type="InterPro" id="IPR041098">
    <property type="entry name" value="Rv2175c_C"/>
</dbReference>
<reference evidence="3" key="1">
    <citation type="submission" date="2018-05" db="EMBL/GenBank/DDBJ databases">
        <authorList>
            <person name="Li Y."/>
        </authorList>
    </citation>
    <scope>NUCLEOTIDE SEQUENCE [LARGE SCALE GENOMIC DNA]</scope>
    <source>
        <strain evidence="3">sk1b4</strain>
    </source>
</reference>
<sequence>MGAADGASVRLCIVNTHPESEWLTVPDVAELLGARLRDVRGLIHTRDLLAVRTADTNVVIVHRKELIEVDGQWIPLPSLRGTVTVLEDAGFTDAEAMEWLTSENSLLGEEPIDMLRKGDVHAVRRAAALDVG</sequence>
<dbReference type="Proteomes" id="UP000245283">
    <property type="component" value="Unassembled WGS sequence"/>
</dbReference>
<dbReference type="AlphaFoldDB" id="A0A2V1K1Y5"/>
<dbReference type="OrthoDB" id="3784042at2"/>